<evidence type="ECO:0000256" key="2">
    <source>
        <dbReference type="SAM" id="Phobius"/>
    </source>
</evidence>
<evidence type="ECO:0000313" key="5">
    <source>
        <dbReference type="Proteomes" id="UP000019384"/>
    </source>
</evidence>
<feature type="region of interest" description="Disordered" evidence="1">
    <location>
        <begin position="1"/>
        <end position="125"/>
    </location>
</feature>
<dbReference type="GeneID" id="34521439"/>
<dbReference type="HOGENOM" id="CLU_020178_0_2_1"/>
<feature type="transmembrane region" description="Helical" evidence="2">
    <location>
        <begin position="530"/>
        <end position="549"/>
    </location>
</feature>
<dbReference type="PANTHER" id="PTHR34814">
    <property type="entry name" value="NITROSOGUANIDINE RESISTANCE PROTEIN SNG1"/>
    <property type="match status" value="1"/>
</dbReference>
<reference evidence="4" key="1">
    <citation type="submission" date="2013-12" db="EMBL/GenBank/DDBJ databases">
        <authorList>
            <person name="Genoscope - CEA"/>
        </authorList>
    </citation>
    <scope>NUCLEOTIDE SEQUENCE</scope>
    <source>
        <strain evidence="4">CBS 1993</strain>
    </source>
</reference>
<dbReference type="GO" id="GO:0016020">
    <property type="term" value="C:membrane"/>
    <property type="evidence" value="ECO:0007669"/>
    <property type="project" value="TreeGrafter"/>
</dbReference>
<keyword evidence="2" id="KW-0472">Membrane</keyword>
<evidence type="ECO:0000259" key="3">
    <source>
        <dbReference type="Pfam" id="PF12051"/>
    </source>
</evidence>
<dbReference type="Pfam" id="PF12051">
    <property type="entry name" value="DUF3533"/>
    <property type="match status" value="1"/>
</dbReference>
<protein>
    <recommendedName>
        <fullName evidence="3">DUF3533 domain-containing protein</fullName>
    </recommendedName>
</protein>
<accession>W6MN55</accession>
<keyword evidence="2" id="KW-1133">Transmembrane helix</keyword>
<evidence type="ECO:0000256" key="1">
    <source>
        <dbReference type="SAM" id="MobiDB-lite"/>
    </source>
</evidence>
<feature type="transmembrane region" description="Helical" evidence="2">
    <location>
        <begin position="504"/>
        <end position="524"/>
    </location>
</feature>
<dbReference type="AlphaFoldDB" id="W6MN55"/>
<dbReference type="RefSeq" id="XP_022460051.1">
    <property type="nucleotide sequence ID" value="XM_022600735.1"/>
</dbReference>
<evidence type="ECO:0000313" key="4">
    <source>
        <dbReference type="EMBL" id="CDK28059.1"/>
    </source>
</evidence>
<dbReference type="InterPro" id="IPR053001">
    <property type="entry name" value="MNNG_permease-like"/>
</dbReference>
<organism evidence="4 5">
    <name type="scientific">Kuraishia capsulata CBS 1993</name>
    <dbReference type="NCBI Taxonomy" id="1382522"/>
    <lineage>
        <taxon>Eukaryota</taxon>
        <taxon>Fungi</taxon>
        <taxon>Dikarya</taxon>
        <taxon>Ascomycota</taxon>
        <taxon>Saccharomycotina</taxon>
        <taxon>Pichiomycetes</taxon>
        <taxon>Pichiales</taxon>
        <taxon>Pichiaceae</taxon>
        <taxon>Kuraishia</taxon>
    </lineage>
</organism>
<gene>
    <name evidence="4" type="ORF">KUCA_T00004040001</name>
</gene>
<name>W6MN55_9ASCO</name>
<feature type="domain" description="DUF3533" evidence="3">
    <location>
        <begin position="251"/>
        <end position="633"/>
    </location>
</feature>
<feature type="compositionally biased region" description="Low complexity" evidence="1">
    <location>
        <begin position="68"/>
        <end position="87"/>
    </location>
</feature>
<dbReference type="Proteomes" id="UP000019384">
    <property type="component" value="Unassembled WGS sequence"/>
</dbReference>
<dbReference type="InterPro" id="IPR022703">
    <property type="entry name" value="DUF3533"/>
</dbReference>
<feature type="compositionally biased region" description="Low complexity" evidence="1">
    <location>
        <begin position="18"/>
        <end position="27"/>
    </location>
</feature>
<keyword evidence="2" id="KW-0812">Transmembrane</keyword>
<keyword evidence="5" id="KW-1185">Reference proteome</keyword>
<feature type="transmembrane region" description="Helical" evidence="2">
    <location>
        <begin position="622"/>
        <end position="644"/>
    </location>
</feature>
<feature type="transmembrane region" description="Helical" evidence="2">
    <location>
        <begin position="570"/>
        <end position="591"/>
    </location>
</feature>
<dbReference type="OrthoDB" id="2140105at2759"/>
<dbReference type="PANTHER" id="PTHR34814:SF1">
    <property type="entry name" value="NITROSOGUANIDINE RESISTANCE PROTEIN SNG1"/>
    <property type="match status" value="1"/>
</dbReference>
<reference evidence="4" key="2">
    <citation type="submission" date="2014-02" db="EMBL/GenBank/DDBJ databases">
        <title>Complete DNA sequence of /Kuraishia capsulata/ illustrates novel genomic features among budding yeasts (/Saccharomycotina/).</title>
        <authorList>
            <person name="Morales L."/>
            <person name="Noel B."/>
            <person name="Porcel B."/>
            <person name="Marcet-Houben M."/>
            <person name="Hullo M-F."/>
            <person name="Sacerdot C."/>
            <person name="Tekaia F."/>
            <person name="Leh-Louis V."/>
            <person name="Despons L."/>
            <person name="Khanna V."/>
            <person name="Aury J-M."/>
            <person name="Barbe V."/>
            <person name="Couloux A."/>
            <person name="Labadie K."/>
            <person name="Pelletier E."/>
            <person name="Souciet J-L."/>
            <person name="Boekhout T."/>
            <person name="Gabaldon T."/>
            <person name="Wincker P."/>
            <person name="Dujon B."/>
        </authorList>
    </citation>
    <scope>NUCLEOTIDE SEQUENCE</scope>
    <source>
        <strain evidence="4">CBS 1993</strain>
    </source>
</reference>
<sequence length="650" mass="72728">MSGLQPHVMNPIEESDSELSSLSSDSEINIDQGVRAYTAKSYRRKSSDGKGSSSSVERQRTESSLGNISVDSAKASSIKSSKSSGGVSPLGESPVLFGPGRQSSFTDQASPKRLRKRTLTQESTNWLRRKSTALDPLQIGENGAGLAKTYSRVDGDKLVSDKLFGLDLMGGKKNDEEAAGATADAPGGPRDYGDLDSIPSDDMVEMKSENGTLSRIATLRKTATEAFERKIGFLNPEFQKFKLILKFVRVYLIIGLFVMGLFSLYWGSLYGRQTRTHNMKVLCVLEDESSANYISNCFNSTVHNATLAPKAGWELVNESQLMERHPFNTSERSVYEQLEVLVHNQDYWGAIYIHQNASVNFRNAILTGNSSFNPSALIDILFETGRDILIMQSVLVTSIRLVEKQFLVLATEQIYKPIIAGLNETALLSTMRDTALLTTPIEFTYNDLRPMGPPVVQAPQQMGIVYLHILSFFQFNFFLPVHTEVAKKVKSGSFLVYRLLSSQLSYLVLSLFYCIVQLCFQIPLNRSYEHGFAVLWMVTYLTMGAIGGANENMALLCLSTRPPYLGVWMLFWVIWNVAPTYSAMALTPHFYRYGYAFPMHNGSELVKVVLFDTTREQMGRNIGILVAWIILMNALLPFTVKYFLYRQDKK</sequence>
<proteinExistence type="predicted"/>
<dbReference type="EMBL" id="HG793129">
    <property type="protein sequence ID" value="CDK28059.1"/>
    <property type="molecule type" value="Genomic_DNA"/>
</dbReference>
<dbReference type="STRING" id="1382522.W6MN55"/>
<feature type="transmembrane region" description="Helical" evidence="2">
    <location>
        <begin position="250"/>
        <end position="270"/>
    </location>
</feature>